<dbReference type="Proteomes" id="UP000695000">
    <property type="component" value="Unplaced"/>
</dbReference>
<accession>A0ABM1MDA8</accession>
<organism evidence="6 7">
    <name type="scientific">Nicrophorus vespilloides</name>
    <name type="common">Boreal carrion beetle</name>
    <dbReference type="NCBI Taxonomy" id="110193"/>
    <lineage>
        <taxon>Eukaryota</taxon>
        <taxon>Metazoa</taxon>
        <taxon>Ecdysozoa</taxon>
        <taxon>Arthropoda</taxon>
        <taxon>Hexapoda</taxon>
        <taxon>Insecta</taxon>
        <taxon>Pterygota</taxon>
        <taxon>Neoptera</taxon>
        <taxon>Endopterygota</taxon>
        <taxon>Coleoptera</taxon>
        <taxon>Polyphaga</taxon>
        <taxon>Staphyliniformia</taxon>
        <taxon>Silphidae</taxon>
        <taxon>Nicrophorinae</taxon>
        <taxon>Nicrophorus</taxon>
    </lineage>
</organism>
<feature type="signal peptide" evidence="4">
    <location>
        <begin position="1"/>
        <end position="17"/>
    </location>
</feature>
<dbReference type="InterPro" id="IPR050159">
    <property type="entry name" value="Kazal-type_SerProtInhib"/>
</dbReference>
<feature type="domain" description="Kazal-like" evidence="5">
    <location>
        <begin position="7"/>
        <end position="54"/>
    </location>
</feature>
<dbReference type="CDD" id="cd00104">
    <property type="entry name" value="KAZAL_FS"/>
    <property type="match status" value="2"/>
</dbReference>
<evidence type="ECO:0000256" key="4">
    <source>
        <dbReference type="SAM" id="SignalP"/>
    </source>
</evidence>
<proteinExistence type="predicted"/>
<dbReference type="PROSITE" id="PS51465">
    <property type="entry name" value="KAZAL_2"/>
    <property type="match status" value="2"/>
</dbReference>
<keyword evidence="6" id="KW-1185">Reference proteome</keyword>
<dbReference type="InterPro" id="IPR002350">
    <property type="entry name" value="Kazal_dom"/>
</dbReference>
<evidence type="ECO:0000313" key="6">
    <source>
        <dbReference type="Proteomes" id="UP000695000"/>
    </source>
</evidence>
<keyword evidence="4" id="KW-0732">Signal</keyword>
<dbReference type="Pfam" id="PF00050">
    <property type="entry name" value="Kazal_1"/>
    <property type="match status" value="1"/>
</dbReference>
<dbReference type="Gene3D" id="3.30.60.30">
    <property type="match status" value="3"/>
</dbReference>
<feature type="domain" description="Kazal-like" evidence="5">
    <location>
        <begin position="104"/>
        <end position="146"/>
    </location>
</feature>
<comment type="subcellular location">
    <subcellularLocation>
        <location evidence="1">Secreted</location>
    </subcellularLocation>
</comment>
<keyword evidence="7" id="KW-0646">Protease inhibitor</keyword>
<keyword evidence="2" id="KW-0964">Secreted</keyword>
<dbReference type="SUPFAM" id="SSF100895">
    <property type="entry name" value="Kazal-type serine protease inhibitors"/>
    <property type="match status" value="3"/>
</dbReference>
<dbReference type="SMART" id="SM00280">
    <property type="entry name" value="KAZAL"/>
    <property type="match status" value="2"/>
</dbReference>
<keyword evidence="3" id="KW-1015">Disulfide bond</keyword>
<feature type="chain" id="PRO_5047432956" evidence="4">
    <location>
        <begin position="18"/>
        <end position="192"/>
    </location>
</feature>
<reference evidence="7" key="1">
    <citation type="submission" date="2025-08" db="UniProtKB">
        <authorList>
            <consortium name="RefSeq"/>
        </authorList>
    </citation>
    <scope>IDENTIFICATION</scope>
    <source>
        <tissue evidence="7">Whole Larva</tissue>
    </source>
</reference>
<evidence type="ECO:0000256" key="1">
    <source>
        <dbReference type="ARBA" id="ARBA00004613"/>
    </source>
</evidence>
<evidence type="ECO:0000313" key="7">
    <source>
        <dbReference type="RefSeq" id="XP_017772558.1"/>
    </source>
</evidence>
<gene>
    <name evidence="7" type="primary">LOC108559724</name>
</gene>
<evidence type="ECO:0000259" key="5">
    <source>
        <dbReference type="PROSITE" id="PS51465"/>
    </source>
</evidence>
<dbReference type="RefSeq" id="XP_017772558.1">
    <property type="nucleotide sequence ID" value="XM_017917069.1"/>
</dbReference>
<evidence type="ECO:0000256" key="3">
    <source>
        <dbReference type="ARBA" id="ARBA00023157"/>
    </source>
</evidence>
<sequence>MLASIVVLVTIAAGSYAGPDCPPNYNPVCGYDLKTYKNSCYITTPILHYGVCQPLSVRICGSDGVYYGNIAFFNRAARANPNLTIDYTREGCLPGPNVEIDGVCQAVYDPVCGPNGVTYFNSCFYRKIIITPHKNTPFVHLGECGYIVCSGRTFYDAPAAEAAQLKYIVPLSFCLPENPPFNVAQHLIVTPA</sequence>
<evidence type="ECO:0000256" key="2">
    <source>
        <dbReference type="ARBA" id="ARBA00022525"/>
    </source>
</evidence>
<protein>
    <submittedName>
        <fullName evidence="7">Serine protease inhibitor dipetalogastin-like</fullName>
    </submittedName>
</protein>
<dbReference type="InterPro" id="IPR036058">
    <property type="entry name" value="Kazal_dom_sf"/>
</dbReference>
<name>A0ABM1MDA8_NICVS</name>
<dbReference type="PANTHER" id="PTHR47499:SF2">
    <property type="entry name" value="SERINE PROTEASE INHIBITOR KAZAL-TYPE 9"/>
    <property type="match status" value="1"/>
</dbReference>
<dbReference type="PANTHER" id="PTHR47499">
    <property type="entry name" value="SERINE PROTEASE INHIBITOR KAZAL-TYPE 7 SPINK7"/>
    <property type="match status" value="1"/>
</dbReference>
<keyword evidence="7" id="KW-0722">Serine protease inhibitor</keyword>
<dbReference type="GO" id="GO:0004867">
    <property type="term" value="F:serine-type endopeptidase inhibitor activity"/>
    <property type="evidence" value="ECO:0007669"/>
    <property type="project" value="UniProtKB-KW"/>
</dbReference>
<dbReference type="GeneID" id="108559724"/>
<dbReference type="Pfam" id="PF07648">
    <property type="entry name" value="Kazal_2"/>
    <property type="match status" value="2"/>
</dbReference>